<keyword evidence="4" id="KW-1185">Reference proteome</keyword>
<dbReference type="SUPFAM" id="SSF56042">
    <property type="entry name" value="PurM C-terminal domain-like"/>
    <property type="match status" value="1"/>
</dbReference>
<dbReference type="GO" id="GO:0009228">
    <property type="term" value="P:thiamine biosynthetic process"/>
    <property type="evidence" value="ECO:0007669"/>
    <property type="project" value="InterPro"/>
</dbReference>
<protein>
    <submittedName>
        <fullName evidence="3">AIR synthase</fullName>
    </submittedName>
</protein>
<gene>
    <name evidence="3" type="ORF">DFR87_07725</name>
</gene>
<sequence>MDLEGLARKLSGNDETLRSEIIRWLEFYKGKRSVNEPIADAIIKEVKNSLKFSSFSFSKVGLTAGDSGLGSRGIGDNLIHLKLFELSKRKIETLDDAGISEDIVVSVDGIHSRLSYFPFLAGFHATKATLRDIMVKGAKPMGIIVDIHLSDDSDVSMLFDFEAGVSTVAEFIGVPILAGSTLRIGGDMVLGERISGGVASVGRLMGKPFSRAMIRKGHKIIMSEGNGGGTISSMAIFHGIEGIVEETLKIKDLETCRVAQELGEFVDSMTDVTNGGIRGDALEIAEVTSLSLVIDEEKFLEMINPKVRSILGELGIDPFGLSIDSILIFTNYPEKVLESLRSHNIKADIIGEVSENKGYPIVTTAGKEMRPSFRESPYTPVKSVIGNYTGLSLEQIKEKIHMAYLNSLKKKENVLKNLKTGID</sequence>
<feature type="domain" description="PurM-like N-terminal" evidence="1">
    <location>
        <begin position="95"/>
        <end position="183"/>
    </location>
</feature>
<dbReference type="Gene3D" id="3.90.650.10">
    <property type="entry name" value="PurM-like C-terminal domain"/>
    <property type="match status" value="1"/>
</dbReference>
<dbReference type="Proteomes" id="UP000247586">
    <property type="component" value="Chromosome"/>
</dbReference>
<dbReference type="Gene3D" id="3.30.1330.10">
    <property type="entry name" value="PurM-like, N-terminal domain"/>
    <property type="match status" value="1"/>
</dbReference>
<dbReference type="Pfam" id="PF00586">
    <property type="entry name" value="AIRS"/>
    <property type="match status" value="1"/>
</dbReference>
<dbReference type="InterPro" id="IPR036921">
    <property type="entry name" value="PurM-like_N_sf"/>
</dbReference>
<accession>A0A2U9IU45</accession>
<dbReference type="SUPFAM" id="SSF55326">
    <property type="entry name" value="PurM N-terminal domain-like"/>
    <property type="match status" value="1"/>
</dbReference>
<dbReference type="InterPro" id="IPR009186">
    <property type="entry name" value="Ni_metllenz_mat"/>
</dbReference>
<evidence type="ECO:0000313" key="4">
    <source>
        <dbReference type="Proteomes" id="UP000247586"/>
    </source>
</evidence>
<dbReference type="PANTHER" id="PTHR30270:SF2">
    <property type="entry name" value="HYDROGENASE EXPRESSION_FORMATION PROTEIN"/>
    <property type="match status" value="1"/>
</dbReference>
<organism evidence="3 4">
    <name type="scientific">Metallosphaera hakonensis JCM 8857 = DSM 7519</name>
    <dbReference type="NCBI Taxonomy" id="1293036"/>
    <lineage>
        <taxon>Archaea</taxon>
        <taxon>Thermoproteota</taxon>
        <taxon>Thermoprotei</taxon>
        <taxon>Sulfolobales</taxon>
        <taxon>Sulfolobaceae</taxon>
        <taxon>Metallosphaera</taxon>
    </lineage>
</organism>
<proteinExistence type="predicted"/>
<dbReference type="AlphaFoldDB" id="A0A2U9IU45"/>
<dbReference type="GO" id="GO:0009030">
    <property type="term" value="F:thiamine-phosphate kinase activity"/>
    <property type="evidence" value="ECO:0007669"/>
    <property type="project" value="InterPro"/>
</dbReference>
<evidence type="ECO:0000313" key="3">
    <source>
        <dbReference type="EMBL" id="AWR99591.1"/>
    </source>
</evidence>
<dbReference type="OrthoDB" id="42306at2157"/>
<name>A0A2U9IU45_9CREN</name>
<dbReference type="RefSeq" id="WP_110369268.1">
    <property type="nucleotide sequence ID" value="NZ_CP029287.2"/>
</dbReference>
<dbReference type="CDD" id="cd02691">
    <property type="entry name" value="PurM-like2"/>
    <property type="match status" value="1"/>
</dbReference>
<dbReference type="InterPro" id="IPR016188">
    <property type="entry name" value="PurM-like_N"/>
</dbReference>
<dbReference type="STRING" id="1293036.GCA_001315825_00177"/>
<evidence type="ECO:0000259" key="1">
    <source>
        <dbReference type="Pfam" id="PF00586"/>
    </source>
</evidence>
<dbReference type="PANTHER" id="PTHR30270">
    <property type="entry name" value="THIAMINE-MONOPHOSPHATE KINASE"/>
    <property type="match status" value="1"/>
</dbReference>
<dbReference type="Pfam" id="PF02769">
    <property type="entry name" value="AIRS_C"/>
    <property type="match status" value="1"/>
</dbReference>
<dbReference type="EMBL" id="CP029287">
    <property type="protein sequence ID" value="AWR99591.1"/>
    <property type="molecule type" value="Genomic_DNA"/>
</dbReference>
<dbReference type="InterPro" id="IPR006283">
    <property type="entry name" value="ThiL-like"/>
</dbReference>
<feature type="domain" description="PurM-like C-terminal" evidence="2">
    <location>
        <begin position="216"/>
        <end position="358"/>
    </location>
</feature>
<evidence type="ECO:0000259" key="2">
    <source>
        <dbReference type="Pfam" id="PF02769"/>
    </source>
</evidence>
<reference evidence="3" key="1">
    <citation type="submission" date="2018-05" db="EMBL/GenBank/DDBJ databases">
        <title>Complete Genome Sequences of Extremely Thermoacidophilic, Metal-Mobilizing Type-Strain Members of the Archaeal Family Sulfolobaceae: Acidianus brierleyi DSM-1651T, Acidianus sulfidivorans DSM-18786T, Metallosphaera hakonensis DSM-7519T, and Metallosphaera prunae DSM-10039T.</title>
        <authorList>
            <person name="Counts J.A."/>
            <person name="Kelly R.M."/>
        </authorList>
    </citation>
    <scope>NUCLEOTIDE SEQUENCE [LARGE SCALE GENOMIC DNA]</scope>
    <source>
        <strain evidence="3">HO1-1</strain>
    </source>
</reference>
<dbReference type="InterPro" id="IPR036676">
    <property type="entry name" value="PurM-like_C_sf"/>
</dbReference>
<dbReference type="InterPro" id="IPR010918">
    <property type="entry name" value="PurM-like_C_dom"/>
</dbReference>
<dbReference type="GeneID" id="36835221"/>
<dbReference type="KEGG" id="mhk:DFR87_07725"/>